<evidence type="ECO:0000313" key="2">
    <source>
        <dbReference type="EMBL" id="KAJ7697428.1"/>
    </source>
</evidence>
<comment type="caution">
    <text evidence="2">The sequence shown here is derived from an EMBL/GenBank/DDBJ whole genome shotgun (WGS) entry which is preliminary data.</text>
</comment>
<feature type="region of interest" description="Disordered" evidence="1">
    <location>
        <begin position="481"/>
        <end position="547"/>
    </location>
</feature>
<feature type="compositionally biased region" description="Polar residues" evidence="1">
    <location>
        <begin position="158"/>
        <end position="191"/>
    </location>
</feature>
<feature type="compositionally biased region" description="Pro residues" evidence="1">
    <location>
        <begin position="341"/>
        <end position="359"/>
    </location>
</feature>
<keyword evidence="3" id="KW-1185">Reference proteome</keyword>
<dbReference type="EMBL" id="JARKIE010000030">
    <property type="protein sequence ID" value="KAJ7697428.1"/>
    <property type="molecule type" value="Genomic_DNA"/>
</dbReference>
<name>A0AAD7DT22_MYCRO</name>
<reference evidence="2" key="1">
    <citation type="submission" date="2023-03" db="EMBL/GenBank/DDBJ databases">
        <title>Massive genome expansion in bonnet fungi (Mycena s.s.) driven by repeated elements and novel gene families across ecological guilds.</title>
        <authorList>
            <consortium name="Lawrence Berkeley National Laboratory"/>
            <person name="Harder C.B."/>
            <person name="Miyauchi S."/>
            <person name="Viragh M."/>
            <person name="Kuo A."/>
            <person name="Thoen E."/>
            <person name="Andreopoulos B."/>
            <person name="Lu D."/>
            <person name="Skrede I."/>
            <person name="Drula E."/>
            <person name="Henrissat B."/>
            <person name="Morin E."/>
            <person name="Kohler A."/>
            <person name="Barry K."/>
            <person name="LaButti K."/>
            <person name="Morin E."/>
            <person name="Salamov A."/>
            <person name="Lipzen A."/>
            <person name="Mereny Z."/>
            <person name="Hegedus B."/>
            <person name="Baldrian P."/>
            <person name="Stursova M."/>
            <person name="Weitz H."/>
            <person name="Taylor A."/>
            <person name="Grigoriev I.V."/>
            <person name="Nagy L.G."/>
            <person name="Martin F."/>
            <person name="Kauserud H."/>
        </authorList>
    </citation>
    <scope>NUCLEOTIDE SEQUENCE</scope>
    <source>
        <strain evidence="2">CBHHK067</strain>
    </source>
</reference>
<evidence type="ECO:0000313" key="3">
    <source>
        <dbReference type="Proteomes" id="UP001221757"/>
    </source>
</evidence>
<feature type="compositionally biased region" description="Polar residues" evidence="1">
    <location>
        <begin position="232"/>
        <end position="241"/>
    </location>
</feature>
<sequence>MALHTVADVEYLMATWSPTELPENSLSRIEASGSTAEPPFSVQPDRNFGARTAGTRIGLHRRHRSDPVLVCTSPRPSSSGPDSVINRHYTNCRSYLTCRVPRKFDFKVRLGLFQEQELCLVEEGQRVRQSMHRANQNAHTASQDPKFAFRVSPRRPITTRTSGLGGWSSTRNTSNELRAQPTSSPPGTKNTKLALRERDEQEGWEGWEERIKRAEKERCSLGKNEARRLNPLHTNARVSTSPGPRRSSPAPRAPPGRCRPPRHALHRSPRASECVPRTQIPRSSRPHPPRSTPANDTSTRPVRYQRPALRPPLHPPRPHLLTILVPRAHLRTPTGVRITPPSRPPSNPRTPPHPYPRTPTTPALPASASRPPRRAHPAPQPADATEVVHIPHRHPRTNSSSRAVSSAPRPLRPAPPVRSPAPAHHPQSISAAPCSANPHLYPAPRTLLCTPRCAHAPAFHDATTSSPPSDQSRAVDRRQYSSYAGDLLYPRHTDTASPRIPMRPNDMETSPDARKRVPRPDTQPAHRPNPDAPKTRRGGAGAAHLVTQLPRPASTGTKTMRHTVRSAIGEARAYGHGPRVRSADVQMRMQMRNEARDAWAARELFRGYRGRAGTHHQRRQLAARKRALRTRAGRVRNPIHSDRISGTTGTTPRLMGRCAWAWDGVGTATAGLEGTGRCTVLGRDGYRSRVPVLRPGLVEEARGRGRTYL</sequence>
<protein>
    <submittedName>
        <fullName evidence="2">Uncharacterized protein</fullName>
    </submittedName>
</protein>
<feature type="compositionally biased region" description="Pro residues" evidence="1">
    <location>
        <begin position="410"/>
        <end position="419"/>
    </location>
</feature>
<dbReference type="AlphaFoldDB" id="A0AAD7DT22"/>
<gene>
    <name evidence="2" type="ORF">B0H17DRAFT_1264986</name>
</gene>
<organism evidence="2 3">
    <name type="scientific">Mycena rosella</name>
    <name type="common">Pink bonnet</name>
    <name type="synonym">Agaricus rosellus</name>
    <dbReference type="NCBI Taxonomy" id="1033263"/>
    <lineage>
        <taxon>Eukaryota</taxon>
        <taxon>Fungi</taxon>
        <taxon>Dikarya</taxon>
        <taxon>Basidiomycota</taxon>
        <taxon>Agaricomycotina</taxon>
        <taxon>Agaricomycetes</taxon>
        <taxon>Agaricomycetidae</taxon>
        <taxon>Agaricales</taxon>
        <taxon>Marasmiineae</taxon>
        <taxon>Mycenaceae</taxon>
        <taxon>Mycena</taxon>
    </lineage>
</organism>
<accession>A0AAD7DT22</accession>
<dbReference type="Proteomes" id="UP001221757">
    <property type="component" value="Unassembled WGS sequence"/>
</dbReference>
<feature type="region of interest" description="Disordered" evidence="1">
    <location>
        <begin position="156"/>
        <end position="204"/>
    </location>
</feature>
<feature type="compositionally biased region" description="Low complexity" evidence="1">
    <location>
        <begin position="399"/>
        <end position="409"/>
    </location>
</feature>
<feature type="region of interest" description="Disordered" evidence="1">
    <location>
        <begin position="222"/>
        <end position="431"/>
    </location>
</feature>
<feature type="compositionally biased region" description="Low complexity" evidence="1">
    <location>
        <begin position="360"/>
        <end position="370"/>
    </location>
</feature>
<evidence type="ECO:0000256" key="1">
    <source>
        <dbReference type="SAM" id="MobiDB-lite"/>
    </source>
</evidence>
<feature type="compositionally biased region" description="Basic residues" evidence="1">
    <location>
        <begin position="259"/>
        <end position="269"/>
    </location>
</feature>
<proteinExistence type="predicted"/>
<feature type="compositionally biased region" description="Basic and acidic residues" evidence="1">
    <location>
        <begin position="194"/>
        <end position="204"/>
    </location>
</feature>